<feature type="compositionally biased region" description="Low complexity" evidence="1">
    <location>
        <begin position="95"/>
        <end position="107"/>
    </location>
</feature>
<name>A0A915Q021_9BILA</name>
<feature type="region of interest" description="Disordered" evidence="1">
    <location>
        <begin position="95"/>
        <end position="115"/>
    </location>
</feature>
<feature type="compositionally biased region" description="Acidic residues" evidence="1">
    <location>
        <begin position="23"/>
        <end position="37"/>
    </location>
</feature>
<feature type="region of interest" description="Disordered" evidence="1">
    <location>
        <begin position="319"/>
        <end position="348"/>
    </location>
</feature>
<dbReference type="WBParaSite" id="sdigi.contig402.g8066.t1">
    <property type="protein sequence ID" value="sdigi.contig402.g8066.t1"/>
    <property type="gene ID" value="sdigi.contig402.g8066"/>
</dbReference>
<organism evidence="2 3">
    <name type="scientific">Setaria digitata</name>
    <dbReference type="NCBI Taxonomy" id="48799"/>
    <lineage>
        <taxon>Eukaryota</taxon>
        <taxon>Metazoa</taxon>
        <taxon>Ecdysozoa</taxon>
        <taxon>Nematoda</taxon>
        <taxon>Chromadorea</taxon>
        <taxon>Rhabditida</taxon>
        <taxon>Spirurina</taxon>
        <taxon>Spiruromorpha</taxon>
        <taxon>Filarioidea</taxon>
        <taxon>Setariidae</taxon>
        <taxon>Setaria</taxon>
    </lineage>
</organism>
<feature type="region of interest" description="Disordered" evidence="1">
    <location>
        <begin position="1"/>
        <end position="62"/>
    </location>
</feature>
<evidence type="ECO:0000313" key="2">
    <source>
        <dbReference type="Proteomes" id="UP000887581"/>
    </source>
</evidence>
<evidence type="ECO:0000256" key="1">
    <source>
        <dbReference type="SAM" id="MobiDB-lite"/>
    </source>
</evidence>
<protein>
    <submittedName>
        <fullName evidence="3">Uncharacterized protein</fullName>
    </submittedName>
</protein>
<reference evidence="3" key="1">
    <citation type="submission" date="2022-11" db="UniProtKB">
        <authorList>
            <consortium name="WormBaseParasite"/>
        </authorList>
    </citation>
    <scope>IDENTIFICATION</scope>
</reference>
<feature type="compositionally biased region" description="Polar residues" evidence="1">
    <location>
        <begin position="1"/>
        <end position="14"/>
    </location>
</feature>
<sequence length="799" mass="88981">MSSLQIRSNASGTDELNDIPTFNDDDWEAIFGAEDEVVDAKESSENSEPDAEESVRNGKADNSVLELAKNSPEISTVHSQRNACAAETSVELVSSSGMSSSVTPTQSTMHPEKQTRETLSSMIVMDLCMKREQKLRLAGNILEADALSTVGFTIMNMMAKVMELLQSDESINVGALMLEAVKASINKGSNEWESLILCTESICALVNEVRGKKRISTLVEGADKVGKKLNEAKHVGKETSTGKKRKSETVSAEKQEKECGKRKRVTTERTDPNLIHSKTTHQAEHRMENSNDDGNVILMAGNKFKSRQGGRWKQIEEKSPITEQPVHSLQKNVSDANPKSSNIAPNLIDDKNFTGPISAEALMEECEEADSNNPATLLPIPVQRDANHYYSQRSHPLTKSSKEGRTNNHTSSHIRNDPALFRMGTDSPKVISNNSIQSTNLSCLSNSVKTLSPSLSKEPQHNIRPISSPNLVRTSLSPTIPPAQKYGDLNFVKIRKIVAKPDGNVGKSQQKKNVLFLAESEYSVIEIPNDPNETAGEKMKEVGELPPREYNFFLGPTTSRPVGNINARSFCESCEFTRGDIRNWLIVGSRFDRLNEGIFDAKKNGCLKTHVSRANYPPVHFRVLSDALTHILINVAGLKIFLAVGEDWITKKSMVPEEFTSFIKRFARTLYELYVKQYTLEHGKEMELTDDLEKVEKGYAYVEMPMLILFTVPPVSDSNTEMKCSSFNSAIKNLVRNWDITSKSPYYHVATRQSVELKLIDWRQMCINQGAISNSSMIIVLMKHLMEEWGVCVAPTNRT</sequence>
<evidence type="ECO:0000313" key="3">
    <source>
        <dbReference type="WBParaSite" id="sdigi.contig402.g8066.t1"/>
    </source>
</evidence>
<keyword evidence="2" id="KW-1185">Reference proteome</keyword>
<feature type="compositionally biased region" description="Polar residues" evidence="1">
    <location>
        <begin position="321"/>
        <end position="344"/>
    </location>
</feature>
<accession>A0A915Q021</accession>
<dbReference type="Proteomes" id="UP000887581">
    <property type="component" value="Unplaced"/>
</dbReference>
<proteinExistence type="predicted"/>
<dbReference type="AlphaFoldDB" id="A0A915Q021"/>
<feature type="region of interest" description="Disordered" evidence="1">
    <location>
        <begin position="392"/>
        <end position="422"/>
    </location>
</feature>
<feature type="region of interest" description="Disordered" evidence="1">
    <location>
        <begin position="232"/>
        <end position="269"/>
    </location>
</feature>